<feature type="compositionally biased region" description="Low complexity" evidence="1">
    <location>
        <begin position="107"/>
        <end position="125"/>
    </location>
</feature>
<feature type="compositionally biased region" description="Polar residues" evidence="1">
    <location>
        <begin position="95"/>
        <end position="106"/>
    </location>
</feature>
<evidence type="ECO:0000313" key="3">
    <source>
        <dbReference type="Proteomes" id="UP001480595"/>
    </source>
</evidence>
<dbReference type="GeneID" id="92095413"/>
<name>A0ABR1TRF7_9PEZI</name>
<protein>
    <submittedName>
        <fullName evidence="2">Uncharacterized protein</fullName>
    </submittedName>
</protein>
<sequence length="148" mass="15924">MFDNNFTFDQKVVADTRRRDADEPESAMSPKEVHAELPPPPPSVEAATQQSAAAANNRPPGKEATTTPTESDTIDILARQLGRQTLLQEDPQYQWRRSQQPPTFLESSAAISPGPPAATGAPSAARQSTTKLLTAFADTLVDGHKSTI</sequence>
<evidence type="ECO:0000256" key="1">
    <source>
        <dbReference type="SAM" id="MobiDB-lite"/>
    </source>
</evidence>
<feature type="compositionally biased region" description="Basic and acidic residues" evidence="1">
    <location>
        <begin position="12"/>
        <end position="21"/>
    </location>
</feature>
<organism evidence="2 3">
    <name type="scientific">Apiospora phragmitis</name>
    <dbReference type="NCBI Taxonomy" id="2905665"/>
    <lineage>
        <taxon>Eukaryota</taxon>
        <taxon>Fungi</taxon>
        <taxon>Dikarya</taxon>
        <taxon>Ascomycota</taxon>
        <taxon>Pezizomycotina</taxon>
        <taxon>Sordariomycetes</taxon>
        <taxon>Xylariomycetidae</taxon>
        <taxon>Amphisphaeriales</taxon>
        <taxon>Apiosporaceae</taxon>
        <taxon>Apiospora</taxon>
    </lineage>
</organism>
<proteinExistence type="predicted"/>
<reference evidence="2 3" key="1">
    <citation type="submission" date="2023-01" db="EMBL/GenBank/DDBJ databases">
        <title>Analysis of 21 Apiospora genomes using comparative genomics revels a genus with tremendous synthesis potential of carbohydrate active enzymes and secondary metabolites.</title>
        <authorList>
            <person name="Sorensen T."/>
        </authorList>
    </citation>
    <scope>NUCLEOTIDE SEQUENCE [LARGE SCALE GENOMIC DNA]</scope>
    <source>
        <strain evidence="2 3">CBS 135458</strain>
    </source>
</reference>
<evidence type="ECO:0000313" key="2">
    <source>
        <dbReference type="EMBL" id="KAK8049211.1"/>
    </source>
</evidence>
<accession>A0ABR1TRF7</accession>
<feature type="compositionally biased region" description="Low complexity" evidence="1">
    <location>
        <begin position="46"/>
        <end position="55"/>
    </location>
</feature>
<feature type="region of interest" description="Disordered" evidence="1">
    <location>
        <begin position="1"/>
        <end position="126"/>
    </location>
</feature>
<dbReference type="EMBL" id="JAQQWL010000011">
    <property type="protein sequence ID" value="KAK8049211.1"/>
    <property type="molecule type" value="Genomic_DNA"/>
</dbReference>
<dbReference type="Proteomes" id="UP001480595">
    <property type="component" value="Unassembled WGS sequence"/>
</dbReference>
<dbReference type="RefSeq" id="XP_066711460.1">
    <property type="nucleotide sequence ID" value="XM_066862350.1"/>
</dbReference>
<keyword evidence="3" id="KW-1185">Reference proteome</keyword>
<comment type="caution">
    <text evidence="2">The sequence shown here is derived from an EMBL/GenBank/DDBJ whole genome shotgun (WGS) entry which is preliminary data.</text>
</comment>
<gene>
    <name evidence="2" type="ORF">PG994_010941</name>
</gene>